<organism evidence="1">
    <name type="scientific">Anguilla anguilla</name>
    <name type="common">European freshwater eel</name>
    <name type="synonym">Muraena anguilla</name>
    <dbReference type="NCBI Taxonomy" id="7936"/>
    <lineage>
        <taxon>Eukaryota</taxon>
        <taxon>Metazoa</taxon>
        <taxon>Chordata</taxon>
        <taxon>Craniata</taxon>
        <taxon>Vertebrata</taxon>
        <taxon>Euteleostomi</taxon>
        <taxon>Actinopterygii</taxon>
        <taxon>Neopterygii</taxon>
        <taxon>Teleostei</taxon>
        <taxon>Anguilliformes</taxon>
        <taxon>Anguillidae</taxon>
        <taxon>Anguilla</taxon>
    </lineage>
</organism>
<reference evidence="1" key="1">
    <citation type="submission" date="2014-11" db="EMBL/GenBank/DDBJ databases">
        <authorList>
            <person name="Amaro Gonzalez C."/>
        </authorList>
    </citation>
    <scope>NUCLEOTIDE SEQUENCE</scope>
</reference>
<sequence length="25" mass="2974">MEIFRCSDMETCESVYKSWPVNCDT</sequence>
<evidence type="ECO:0000313" key="1">
    <source>
        <dbReference type="EMBL" id="JAH44560.1"/>
    </source>
</evidence>
<dbReference type="EMBL" id="GBXM01064017">
    <property type="protein sequence ID" value="JAH44560.1"/>
    <property type="molecule type" value="Transcribed_RNA"/>
</dbReference>
<reference evidence="1" key="2">
    <citation type="journal article" date="2015" name="Fish Shellfish Immunol.">
        <title>Early steps in the European eel (Anguilla anguilla)-Vibrio vulnificus interaction in the gills: Role of the RtxA13 toxin.</title>
        <authorList>
            <person name="Callol A."/>
            <person name="Pajuelo D."/>
            <person name="Ebbesson L."/>
            <person name="Teles M."/>
            <person name="MacKenzie S."/>
            <person name="Amaro C."/>
        </authorList>
    </citation>
    <scope>NUCLEOTIDE SEQUENCE</scope>
</reference>
<dbReference type="AlphaFoldDB" id="A0A0E9SV85"/>
<name>A0A0E9SV85_ANGAN</name>
<protein>
    <submittedName>
        <fullName evidence="1">Uncharacterized protein</fullName>
    </submittedName>
</protein>
<accession>A0A0E9SV85</accession>
<proteinExistence type="predicted"/>